<feature type="compositionally biased region" description="Polar residues" evidence="1">
    <location>
        <begin position="124"/>
        <end position="134"/>
    </location>
</feature>
<dbReference type="AlphaFoldDB" id="A0AAN8NEA3"/>
<keyword evidence="3" id="KW-1185">Reference proteome</keyword>
<comment type="caution">
    <text evidence="2">The sequence shown here is derived from an EMBL/GenBank/DDBJ whole genome shotgun (WGS) entry which is preliminary data.</text>
</comment>
<protein>
    <submittedName>
        <fullName evidence="2">Uncharacterized protein</fullName>
    </submittedName>
</protein>
<dbReference type="EMBL" id="JAVHJM010000011">
    <property type="protein sequence ID" value="KAK6502624.1"/>
    <property type="molecule type" value="Genomic_DNA"/>
</dbReference>
<proteinExistence type="predicted"/>
<feature type="region of interest" description="Disordered" evidence="1">
    <location>
        <begin position="51"/>
        <end position="166"/>
    </location>
</feature>
<accession>A0AAN8NEA3</accession>
<sequence length="390" mass="44482">MKTGIVGITRVERMARLYLMCLAMSEVTLEHSIQRNVTVTRLFVSNVGTRVLSPPHTHTQDAPISSHLLNRDPSLYFPSHQTHRKNTQTLIQKYQAQKQYRYPPRHNSRTQPRGNPGRGRTGDASGNSRIPSRANSRHRRAAEDLGPPRVTAEWGLGPPRSLFTGGRLPGTNAQAGRERQHELIINTTYPYSHNPHINVFHSVYGENGNPIRDHPRYQTPDPWHMYDLPYVQMLGDWARRNPGLNREDYHPRLRNDGGRAVTEGPPFRSLYLENRTGHRLFIQHVEAIGYRQDYFVGVAIIESGTKHRVAKIRRTTIKFEYFWYAGPGRVRHSVVFNCPDEAGTAAGKLPQACIVDPPRHDYEVILYDLTSGDTDFVVQKNTLCYAFGGY</sequence>
<feature type="compositionally biased region" description="Polar residues" evidence="1">
    <location>
        <begin position="87"/>
        <end position="98"/>
    </location>
</feature>
<reference evidence="2 3" key="1">
    <citation type="submission" date="2019-10" db="EMBL/GenBank/DDBJ databases">
        <authorList>
            <person name="Palmer J.M."/>
        </authorList>
    </citation>
    <scope>NUCLEOTIDE SEQUENCE [LARGE SCALE GENOMIC DNA]</scope>
    <source>
        <strain evidence="2 3">TWF506</strain>
    </source>
</reference>
<evidence type="ECO:0000313" key="3">
    <source>
        <dbReference type="Proteomes" id="UP001307849"/>
    </source>
</evidence>
<name>A0AAN8NEA3_9PEZI</name>
<organism evidence="2 3">
    <name type="scientific">Arthrobotrys conoides</name>
    <dbReference type="NCBI Taxonomy" id="74498"/>
    <lineage>
        <taxon>Eukaryota</taxon>
        <taxon>Fungi</taxon>
        <taxon>Dikarya</taxon>
        <taxon>Ascomycota</taxon>
        <taxon>Pezizomycotina</taxon>
        <taxon>Orbiliomycetes</taxon>
        <taxon>Orbiliales</taxon>
        <taxon>Orbiliaceae</taxon>
        <taxon>Arthrobotrys</taxon>
    </lineage>
</organism>
<gene>
    <name evidence="2" type="ORF">TWF506_003204</name>
</gene>
<evidence type="ECO:0000256" key="1">
    <source>
        <dbReference type="SAM" id="MobiDB-lite"/>
    </source>
</evidence>
<dbReference type="Proteomes" id="UP001307849">
    <property type="component" value="Unassembled WGS sequence"/>
</dbReference>
<evidence type="ECO:0000313" key="2">
    <source>
        <dbReference type="EMBL" id="KAK6502624.1"/>
    </source>
</evidence>